<sequence>MWKQRGVLPQCVSQAPVWTECPHQLSSENSAISGTNMQEYCMALVCVCTCAFVCARVCIVCVCICVCECRCLRVQVVTVDNL</sequence>
<reference evidence="1" key="2">
    <citation type="journal article" date="2015" name="Fish Shellfish Immunol.">
        <title>Early steps in the European eel (Anguilla anguilla)-Vibrio vulnificus interaction in the gills: Role of the RtxA13 toxin.</title>
        <authorList>
            <person name="Callol A."/>
            <person name="Pajuelo D."/>
            <person name="Ebbesson L."/>
            <person name="Teles M."/>
            <person name="MacKenzie S."/>
            <person name="Amaro C."/>
        </authorList>
    </citation>
    <scope>NUCLEOTIDE SEQUENCE</scope>
</reference>
<proteinExistence type="predicted"/>
<reference evidence="1" key="1">
    <citation type="submission" date="2014-11" db="EMBL/GenBank/DDBJ databases">
        <authorList>
            <person name="Amaro Gonzalez C."/>
        </authorList>
    </citation>
    <scope>NUCLEOTIDE SEQUENCE</scope>
</reference>
<name>A0A0E9RJJ2_ANGAN</name>
<protein>
    <submittedName>
        <fullName evidence="1">Uncharacterized protein</fullName>
    </submittedName>
</protein>
<dbReference type="AlphaFoldDB" id="A0A0E9RJJ2"/>
<organism evidence="1">
    <name type="scientific">Anguilla anguilla</name>
    <name type="common">European freshwater eel</name>
    <name type="synonym">Muraena anguilla</name>
    <dbReference type="NCBI Taxonomy" id="7936"/>
    <lineage>
        <taxon>Eukaryota</taxon>
        <taxon>Metazoa</taxon>
        <taxon>Chordata</taxon>
        <taxon>Craniata</taxon>
        <taxon>Vertebrata</taxon>
        <taxon>Euteleostomi</taxon>
        <taxon>Actinopterygii</taxon>
        <taxon>Neopterygii</taxon>
        <taxon>Teleostei</taxon>
        <taxon>Anguilliformes</taxon>
        <taxon>Anguillidae</taxon>
        <taxon>Anguilla</taxon>
    </lineage>
</organism>
<evidence type="ECO:0000313" key="1">
    <source>
        <dbReference type="EMBL" id="JAH29244.1"/>
    </source>
</evidence>
<accession>A0A0E9RJJ2</accession>
<dbReference type="EMBL" id="GBXM01079333">
    <property type="protein sequence ID" value="JAH29244.1"/>
    <property type="molecule type" value="Transcribed_RNA"/>
</dbReference>